<dbReference type="AlphaFoldDB" id="A0A9W8G7N0"/>
<gene>
    <name evidence="3" type="ORF">GGI25_002955</name>
</gene>
<evidence type="ECO:0000313" key="3">
    <source>
        <dbReference type="EMBL" id="KAJ2677710.1"/>
    </source>
</evidence>
<feature type="chain" id="PRO_5040909898" description="Chitin-binding type-4 domain-containing protein" evidence="2">
    <location>
        <begin position="22"/>
        <end position="477"/>
    </location>
</feature>
<evidence type="ECO:0000256" key="1">
    <source>
        <dbReference type="SAM" id="MobiDB-lite"/>
    </source>
</evidence>
<proteinExistence type="predicted"/>
<evidence type="ECO:0000256" key="2">
    <source>
        <dbReference type="SAM" id="SignalP"/>
    </source>
</evidence>
<reference evidence="3" key="1">
    <citation type="submission" date="2022-07" db="EMBL/GenBank/DDBJ databases">
        <title>Phylogenomic reconstructions and comparative analyses of Kickxellomycotina fungi.</title>
        <authorList>
            <person name="Reynolds N.K."/>
            <person name="Stajich J.E."/>
            <person name="Barry K."/>
            <person name="Grigoriev I.V."/>
            <person name="Crous P."/>
            <person name="Smith M.E."/>
        </authorList>
    </citation>
    <scope>NUCLEOTIDE SEQUENCE</scope>
    <source>
        <strain evidence="3">NRRL 3115</strain>
    </source>
</reference>
<name>A0A9W8G7N0_9FUNG</name>
<feature type="region of interest" description="Disordered" evidence="1">
    <location>
        <begin position="213"/>
        <end position="266"/>
    </location>
</feature>
<dbReference type="Gene3D" id="2.70.50.70">
    <property type="match status" value="1"/>
</dbReference>
<dbReference type="PANTHER" id="PTHR36182">
    <property type="entry name" value="PROTEIN, PUTATIVE (AFU_ORTHOLOGUE AFUA_6G10930)-RELATED"/>
    <property type="match status" value="1"/>
</dbReference>
<evidence type="ECO:0008006" key="5">
    <source>
        <dbReference type="Google" id="ProtNLM"/>
    </source>
</evidence>
<dbReference type="PANTHER" id="PTHR36182:SF1">
    <property type="entry name" value="PROTEIN, PUTATIVE (AFU_ORTHOLOGUE AFUA_6G10930)-RELATED"/>
    <property type="match status" value="1"/>
</dbReference>
<accession>A0A9W8G7N0</accession>
<dbReference type="EMBL" id="JANBTW010000029">
    <property type="protein sequence ID" value="KAJ2677710.1"/>
    <property type="molecule type" value="Genomic_DNA"/>
</dbReference>
<sequence>MRFYFSSWLALVLCFCLHAWAHIEMKEPPPRHSQFSKFYMDNDDVDYNMKSPLGPIVGYPCRNFKAGPVQGTMVAGHPFRVQFDGVATHLGGDCQFAVSYDNGTTFAVIWDKISSCFLDTVNGSYNVPVPDTIPASKKAIFAWSWINALGSREFYMNCADVRIENYGHQEPLTAHELLVVNLPGKPTVPPKTGREEDRLISLFKQRSFVTVGKPTDLATEERGGDDNPKAHASNGDGDDTHQPGEPDPFANVDSSPSDGADSTLPNEITSFVFTTRTVTEDDDAVTSDPNLDAGFTYSELDDYKARSKPSNGLTVLSDDNEINEYLGGYTKHTTGADTPIPFNIDDTIPLATHHYTSSNDNFDLWPSSSESTITNMNIDGESTKSQQSIAMAMAEAPPVSLDAGMTTVRGAGIDLLNTPSPSSIFGEATATVPASPASGNGMVTMLKTVTLSSKLFLQVVVSSNNTAAIPSSLTISY</sequence>
<dbReference type="Proteomes" id="UP001151518">
    <property type="component" value="Unassembled WGS sequence"/>
</dbReference>
<dbReference type="OrthoDB" id="2342176at2759"/>
<protein>
    <recommendedName>
        <fullName evidence="5">Chitin-binding type-4 domain-containing protein</fullName>
    </recommendedName>
</protein>
<comment type="caution">
    <text evidence="3">The sequence shown here is derived from an EMBL/GenBank/DDBJ whole genome shotgun (WGS) entry which is preliminary data.</text>
</comment>
<keyword evidence="2" id="KW-0732">Signal</keyword>
<feature type="compositionally biased region" description="Basic and acidic residues" evidence="1">
    <location>
        <begin position="219"/>
        <end position="229"/>
    </location>
</feature>
<feature type="signal peptide" evidence="2">
    <location>
        <begin position="1"/>
        <end position="21"/>
    </location>
</feature>
<evidence type="ECO:0000313" key="4">
    <source>
        <dbReference type="Proteomes" id="UP001151518"/>
    </source>
</evidence>
<organism evidence="3 4">
    <name type="scientific">Coemansia spiralis</name>
    <dbReference type="NCBI Taxonomy" id="417178"/>
    <lineage>
        <taxon>Eukaryota</taxon>
        <taxon>Fungi</taxon>
        <taxon>Fungi incertae sedis</taxon>
        <taxon>Zoopagomycota</taxon>
        <taxon>Kickxellomycotina</taxon>
        <taxon>Kickxellomycetes</taxon>
        <taxon>Kickxellales</taxon>
        <taxon>Kickxellaceae</taxon>
        <taxon>Coemansia</taxon>
    </lineage>
</organism>